<dbReference type="GO" id="GO:0005886">
    <property type="term" value="C:plasma membrane"/>
    <property type="evidence" value="ECO:0007669"/>
    <property type="project" value="UniProtKB-SubCell"/>
</dbReference>
<keyword evidence="5 8" id="KW-0812">Transmembrane</keyword>
<accession>A0A0F9WDR0</accession>
<evidence type="ECO:0000256" key="3">
    <source>
        <dbReference type="ARBA" id="ARBA00022448"/>
    </source>
</evidence>
<keyword evidence="6 8" id="KW-1133">Transmembrane helix</keyword>
<feature type="transmembrane region" description="Helical" evidence="8">
    <location>
        <begin position="45"/>
        <end position="64"/>
    </location>
</feature>
<evidence type="ECO:0000313" key="9">
    <source>
        <dbReference type="EMBL" id="KKO10573.1"/>
    </source>
</evidence>
<dbReference type="Pfam" id="PF01758">
    <property type="entry name" value="SBF"/>
    <property type="match status" value="1"/>
</dbReference>
<dbReference type="GO" id="GO:0015297">
    <property type="term" value="F:antiporter activity"/>
    <property type="evidence" value="ECO:0007669"/>
    <property type="project" value="InterPro"/>
</dbReference>
<dbReference type="PANTHER" id="PTHR43057:SF1">
    <property type="entry name" value="ARSENICAL-RESISTANCE PROTEIN 3"/>
    <property type="match status" value="1"/>
</dbReference>
<dbReference type="GO" id="GO:0015105">
    <property type="term" value="F:arsenite transmembrane transporter activity"/>
    <property type="evidence" value="ECO:0007669"/>
    <property type="project" value="TreeGrafter"/>
</dbReference>
<dbReference type="InterPro" id="IPR004706">
    <property type="entry name" value="Arsenical-R_Acr3"/>
</dbReference>
<evidence type="ECO:0008006" key="10">
    <source>
        <dbReference type="Google" id="ProtNLM"/>
    </source>
</evidence>
<evidence type="ECO:0000256" key="6">
    <source>
        <dbReference type="ARBA" id="ARBA00022989"/>
    </source>
</evidence>
<dbReference type="InterPro" id="IPR002657">
    <property type="entry name" value="BilAc:Na_symport/Acr3"/>
</dbReference>
<reference evidence="9" key="1">
    <citation type="journal article" date="2015" name="Nature">
        <title>Complex archaea that bridge the gap between prokaryotes and eukaryotes.</title>
        <authorList>
            <person name="Spang A."/>
            <person name="Saw J.H."/>
            <person name="Jorgensen S.L."/>
            <person name="Zaremba-Niedzwiedzka K."/>
            <person name="Martijn J."/>
            <person name="Lind A.E."/>
            <person name="van Eijk R."/>
            <person name="Schleper C."/>
            <person name="Guy L."/>
            <person name="Ettema T.J."/>
        </authorList>
    </citation>
    <scope>NUCLEOTIDE SEQUENCE</scope>
</reference>
<dbReference type="AlphaFoldDB" id="A0A0F9WDR0"/>
<feature type="transmembrane region" description="Helical" evidence="8">
    <location>
        <begin position="135"/>
        <end position="158"/>
    </location>
</feature>
<gene>
    <name evidence="9" type="ORF">LCGC14_0020530</name>
</gene>
<sequence>MLTRLEHNPMRQTLEQQQVWFYLVAILLGMTIGWALPAQTRYWELLLWPVLGCLLYTTFTQIPLPHLPSAFRDRRFLIALLTGNFILMPLVVGALLLLLPDDAAIRLGVLLVLTVPCTDWFISFTHLGGGDSVKAIAATPVLLLAQLVLLPFYIWLFMGDQVLELAISSYMLPAFIGLIVTPLILAWLTEWFSQRQQAARKLVTLAGLLPVPLLTLVVFLIAGSQVSVVLAYGAHLWSVLLVFVLFLVTAAFTGRWLSAQFRLSVPVGRTLTYSLGTRNSFVMLPLALSLPEAWHLAVVVIVLQSLVELFGMIVYLRWLPRLIRAND</sequence>
<comment type="similarity">
    <text evidence="2">Belongs to the arsenical resistance-3 (ACR3) (TC 2.A.59) family.</text>
</comment>
<feature type="transmembrane region" description="Helical" evidence="8">
    <location>
        <begin position="294"/>
        <end position="316"/>
    </location>
</feature>
<feature type="transmembrane region" description="Helical" evidence="8">
    <location>
        <begin position="202"/>
        <end position="222"/>
    </location>
</feature>
<name>A0A0F9WDR0_9ZZZZ</name>
<comment type="subcellular location">
    <subcellularLocation>
        <location evidence="1">Cell membrane</location>
        <topology evidence="1">Multi-pass membrane protein</topology>
    </subcellularLocation>
</comment>
<feature type="transmembrane region" description="Helical" evidence="8">
    <location>
        <begin position="104"/>
        <end position="123"/>
    </location>
</feature>
<keyword evidence="4" id="KW-1003">Cell membrane</keyword>
<dbReference type="Gene3D" id="1.20.1530.20">
    <property type="match status" value="1"/>
</dbReference>
<dbReference type="PANTHER" id="PTHR43057">
    <property type="entry name" value="ARSENITE EFFLUX TRANSPORTER"/>
    <property type="match status" value="1"/>
</dbReference>
<evidence type="ECO:0000256" key="4">
    <source>
        <dbReference type="ARBA" id="ARBA00022475"/>
    </source>
</evidence>
<feature type="transmembrane region" description="Helical" evidence="8">
    <location>
        <begin position="170"/>
        <end position="190"/>
    </location>
</feature>
<protein>
    <recommendedName>
        <fullName evidence="10">Bile acid:sodium symporter</fullName>
    </recommendedName>
</protein>
<feature type="transmembrane region" description="Helical" evidence="8">
    <location>
        <begin position="234"/>
        <end position="258"/>
    </location>
</feature>
<comment type="caution">
    <text evidence="9">The sequence shown here is derived from an EMBL/GenBank/DDBJ whole genome shotgun (WGS) entry which is preliminary data.</text>
</comment>
<evidence type="ECO:0000256" key="8">
    <source>
        <dbReference type="SAM" id="Phobius"/>
    </source>
</evidence>
<dbReference type="GO" id="GO:0015104">
    <property type="term" value="F:antimonite transmembrane transporter activity"/>
    <property type="evidence" value="ECO:0007669"/>
    <property type="project" value="TreeGrafter"/>
</dbReference>
<evidence type="ECO:0000256" key="2">
    <source>
        <dbReference type="ARBA" id="ARBA00010110"/>
    </source>
</evidence>
<organism evidence="9">
    <name type="scientific">marine sediment metagenome</name>
    <dbReference type="NCBI Taxonomy" id="412755"/>
    <lineage>
        <taxon>unclassified sequences</taxon>
        <taxon>metagenomes</taxon>
        <taxon>ecological metagenomes</taxon>
    </lineage>
</organism>
<proteinExistence type="inferred from homology"/>
<evidence type="ECO:0000256" key="1">
    <source>
        <dbReference type="ARBA" id="ARBA00004651"/>
    </source>
</evidence>
<keyword evidence="7 8" id="KW-0472">Membrane</keyword>
<dbReference type="InterPro" id="IPR038770">
    <property type="entry name" value="Na+/solute_symporter_sf"/>
</dbReference>
<evidence type="ECO:0000256" key="7">
    <source>
        <dbReference type="ARBA" id="ARBA00023136"/>
    </source>
</evidence>
<keyword evidence="3" id="KW-0813">Transport</keyword>
<feature type="transmembrane region" description="Helical" evidence="8">
    <location>
        <begin position="76"/>
        <end position="98"/>
    </location>
</feature>
<dbReference type="EMBL" id="LAZR01000004">
    <property type="protein sequence ID" value="KKO10573.1"/>
    <property type="molecule type" value="Genomic_DNA"/>
</dbReference>
<evidence type="ECO:0000256" key="5">
    <source>
        <dbReference type="ARBA" id="ARBA00022692"/>
    </source>
</evidence>
<feature type="transmembrane region" description="Helical" evidence="8">
    <location>
        <begin position="20"/>
        <end position="39"/>
    </location>
</feature>